<evidence type="ECO:0000313" key="14">
    <source>
        <dbReference type="Proteomes" id="UP000215383"/>
    </source>
</evidence>
<evidence type="ECO:0000256" key="9">
    <source>
        <dbReference type="PIRSR" id="PIRSR036894-1"/>
    </source>
</evidence>
<dbReference type="eggNOG" id="COG1482">
    <property type="taxonomic scope" value="Bacteria"/>
</dbReference>
<dbReference type="InterPro" id="IPR014628">
    <property type="entry name" value="Man6P_isomerase_Firm_short"/>
</dbReference>
<dbReference type="AlphaFoldDB" id="A0A239TYZ5"/>
<dbReference type="Pfam" id="PF21621">
    <property type="entry name" value="MPI_cupin_dom"/>
    <property type="match status" value="1"/>
</dbReference>
<dbReference type="InterPro" id="IPR016305">
    <property type="entry name" value="Mannose-6-P_Isomerase"/>
</dbReference>
<dbReference type="Proteomes" id="UP000215383">
    <property type="component" value="Chromosome 1"/>
</dbReference>
<keyword evidence="4 9" id="KW-0479">Metal-binding</keyword>
<dbReference type="InterPro" id="IPR011051">
    <property type="entry name" value="RmlC_Cupin_sf"/>
</dbReference>
<dbReference type="Gene3D" id="2.60.120.10">
    <property type="entry name" value="Jelly Rolls"/>
    <property type="match status" value="2"/>
</dbReference>
<evidence type="ECO:0000259" key="12">
    <source>
        <dbReference type="Pfam" id="PF21621"/>
    </source>
</evidence>
<gene>
    <name evidence="13" type="primary">gmuF</name>
    <name evidence="13" type="ORF">SAMEA4364220_01636</name>
</gene>
<dbReference type="GO" id="GO:0009298">
    <property type="term" value="P:GDP-mannose biosynthetic process"/>
    <property type="evidence" value="ECO:0007669"/>
    <property type="project" value="InterPro"/>
</dbReference>
<dbReference type="InterPro" id="IPR049071">
    <property type="entry name" value="MPI_cupin_dom"/>
</dbReference>
<feature type="binding site" evidence="9">
    <location>
        <position position="175"/>
    </location>
    <ligand>
        <name>Zn(2+)</name>
        <dbReference type="ChEBI" id="CHEBI:29105"/>
    </ligand>
</feature>
<dbReference type="InterPro" id="IPR046457">
    <property type="entry name" value="PMI_typeI_cat"/>
</dbReference>
<dbReference type="PIRSF" id="PIRSF036894">
    <property type="entry name" value="PMI_Firm_short"/>
    <property type="match status" value="1"/>
</dbReference>
<dbReference type="GO" id="GO:0004476">
    <property type="term" value="F:mannose-6-phosphate isomerase activity"/>
    <property type="evidence" value="ECO:0007669"/>
    <property type="project" value="UniProtKB-EC"/>
</dbReference>
<proteinExistence type="inferred from homology"/>
<accession>A0A239TYZ5</accession>
<protein>
    <recommendedName>
        <fullName evidence="3">mannose-6-phosphate isomerase</fullName>
        <ecNumber evidence="3">5.3.1.8</ecNumber>
    </recommendedName>
    <alternativeName>
        <fullName evidence="7">Phosphohexomutase</fullName>
    </alternativeName>
    <alternativeName>
        <fullName evidence="8">Phosphomannose isomerase</fullName>
    </alternativeName>
</protein>
<evidence type="ECO:0000256" key="2">
    <source>
        <dbReference type="ARBA" id="ARBA00010772"/>
    </source>
</evidence>
<evidence type="ECO:0000256" key="8">
    <source>
        <dbReference type="ARBA" id="ARBA00030762"/>
    </source>
</evidence>
<feature type="domain" description="Mannose-6-phosphate isomerase cupin" evidence="12">
    <location>
        <begin position="246"/>
        <end position="319"/>
    </location>
</feature>
<organism evidence="13 14">
    <name type="scientific">Megamonas hypermegale</name>
    <dbReference type="NCBI Taxonomy" id="158847"/>
    <lineage>
        <taxon>Bacteria</taxon>
        <taxon>Bacillati</taxon>
        <taxon>Bacillota</taxon>
        <taxon>Negativicutes</taxon>
        <taxon>Selenomonadales</taxon>
        <taxon>Selenomonadaceae</taxon>
        <taxon>Megamonas</taxon>
    </lineage>
</organism>
<evidence type="ECO:0000256" key="6">
    <source>
        <dbReference type="ARBA" id="ARBA00023235"/>
    </source>
</evidence>
<dbReference type="PANTHER" id="PTHR42742">
    <property type="entry name" value="TRANSCRIPTIONAL REPRESSOR MPRA"/>
    <property type="match status" value="1"/>
</dbReference>
<name>A0A239TYZ5_9FIRM</name>
<comment type="similarity">
    <text evidence="2">Belongs to the mannose-6-phosphate isomerase type 1 family.</text>
</comment>
<dbReference type="GO" id="GO:0008270">
    <property type="term" value="F:zinc ion binding"/>
    <property type="evidence" value="ECO:0007669"/>
    <property type="project" value="InterPro"/>
</dbReference>
<dbReference type="RefSeq" id="WP_027890583.1">
    <property type="nucleotide sequence ID" value="NZ_LT906446.1"/>
</dbReference>
<evidence type="ECO:0000256" key="10">
    <source>
        <dbReference type="PIRSR" id="PIRSR036894-2"/>
    </source>
</evidence>
<feature type="domain" description="Phosphomannose isomerase type I catalytic" evidence="11">
    <location>
        <begin position="5"/>
        <end position="106"/>
    </location>
</feature>
<reference evidence="13 14" key="1">
    <citation type="submission" date="2017-06" db="EMBL/GenBank/DDBJ databases">
        <authorList>
            <consortium name="Pathogen Informatics"/>
        </authorList>
    </citation>
    <scope>NUCLEOTIDE SEQUENCE [LARGE SCALE GENOMIC DNA]</scope>
    <source>
        <strain evidence="13 14">NCTC10570</strain>
    </source>
</reference>
<feature type="active site" evidence="10">
    <location>
        <position position="195"/>
    </location>
</feature>
<dbReference type="InterPro" id="IPR051804">
    <property type="entry name" value="Carb_Metab_Reg_Kinase/Isom"/>
</dbReference>
<dbReference type="SUPFAM" id="SSF51182">
    <property type="entry name" value="RmlC-like cupins"/>
    <property type="match status" value="1"/>
</dbReference>
<dbReference type="EC" id="5.3.1.8" evidence="3"/>
<dbReference type="PANTHER" id="PTHR42742:SF3">
    <property type="entry name" value="FRUCTOKINASE"/>
    <property type="match status" value="1"/>
</dbReference>
<evidence type="ECO:0000256" key="1">
    <source>
        <dbReference type="ARBA" id="ARBA00000757"/>
    </source>
</evidence>
<dbReference type="Pfam" id="PF20511">
    <property type="entry name" value="PMI_typeI_cat"/>
    <property type="match status" value="1"/>
</dbReference>
<dbReference type="GeneID" id="78507630"/>
<sequence length="321" mass="36167">MLYPLKLQAAFKDYIWGGTRLRDEFNKQTTINPVAESWELSCHHDGKSTIENGSFAGKTLIEYIETEGKQVIGTKAQDKKDFPILIKFIDAKQNLSVQVHPDDKYALLNEGESGKTEMWYVMDAQPDSKLIYGFNKKISHQEFEKRITDNTLLEVCNQVPIKKGDIFFIEAGTLHAIGAGALIAEIQQSSNSTYRVYDYGRLGKDGKPRQLHIEKALAVTKLEPPTRKPEPVAKVNYFTDYDLTILAQCDLFNVSHFNLHGNCNLEAKKDSFHSILILNGEMALTYKANSFTVKKGESIFIPANMGEYILNGTGEFILTTL</sequence>
<dbReference type="PRINTS" id="PR00714">
    <property type="entry name" value="MAN6PISMRASE"/>
</dbReference>
<dbReference type="GO" id="GO:0005975">
    <property type="term" value="P:carbohydrate metabolic process"/>
    <property type="evidence" value="ECO:0007669"/>
    <property type="project" value="InterPro"/>
</dbReference>
<dbReference type="NCBIfam" id="TIGR00218">
    <property type="entry name" value="manA"/>
    <property type="match status" value="1"/>
</dbReference>
<dbReference type="InterPro" id="IPR014710">
    <property type="entry name" value="RmlC-like_jellyroll"/>
</dbReference>
<evidence type="ECO:0000313" key="13">
    <source>
        <dbReference type="EMBL" id="SNV02589.1"/>
    </source>
</evidence>
<comment type="cofactor">
    <cofactor evidence="9">
        <name>Zn(2+)</name>
        <dbReference type="ChEBI" id="CHEBI:29105"/>
    </cofactor>
    <text evidence="9">Binds 1 zinc ion per subunit.</text>
</comment>
<keyword evidence="14" id="KW-1185">Reference proteome</keyword>
<dbReference type="InterPro" id="IPR001250">
    <property type="entry name" value="Man6P_Isoase-1"/>
</dbReference>
<keyword evidence="6 13" id="KW-0413">Isomerase</keyword>
<dbReference type="CDD" id="cd07010">
    <property type="entry name" value="cupin_PMI_type_I_N_bac"/>
    <property type="match status" value="1"/>
</dbReference>
<feature type="binding site" evidence="9">
    <location>
        <position position="100"/>
    </location>
    <ligand>
        <name>Zn(2+)</name>
        <dbReference type="ChEBI" id="CHEBI:29105"/>
    </ligand>
</feature>
<evidence type="ECO:0000256" key="3">
    <source>
        <dbReference type="ARBA" id="ARBA00011956"/>
    </source>
</evidence>
<evidence type="ECO:0000259" key="11">
    <source>
        <dbReference type="Pfam" id="PF20511"/>
    </source>
</evidence>
<evidence type="ECO:0000256" key="7">
    <source>
        <dbReference type="ARBA" id="ARBA00029741"/>
    </source>
</evidence>
<dbReference type="EMBL" id="LT906446">
    <property type="protein sequence ID" value="SNV02589.1"/>
    <property type="molecule type" value="Genomic_DNA"/>
</dbReference>
<evidence type="ECO:0000256" key="4">
    <source>
        <dbReference type="ARBA" id="ARBA00022723"/>
    </source>
</evidence>
<evidence type="ECO:0000256" key="5">
    <source>
        <dbReference type="ARBA" id="ARBA00022833"/>
    </source>
</evidence>
<comment type="catalytic activity">
    <reaction evidence="1">
        <text>D-mannose 6-phosphate = D-fructose 6-phosphate</text>
        <dbReference type="Rhea" id="RHEA:12356"/>
        <dbReference type="ChEBI" id="CHEBI:58735"/>
        <dbReference type="ChEBI" id="CHEBI:61527"/>
        <dbReference type="EC" id="5.3.1.8"/>
    </reaction>
</comment>
<keyword evidence="5 9" id="KW-0862">Zinc</keyword>
<feature type="binding site" evidence="9">
    <location>
        <position position="117"/>
    </location>
    <ligand>
        <name>Zn(2+)</name>
        <dbReference type="ChEBI" id="CHEBI:29105"/>
    </ligand>
</feature>